<proteinExistence type="predicted"/>
<reference evidence="3" key="1">
    <citation type="submission" date="2017-02" db="UniProtKB">
        <authorList>
            <consortium name="WormBaseParasite"/>
        </authorList>
    </citation>
    <scope>IDENTIFICATION</scope>
</reference>
<accession>A0A0N4X8W2</accession>
<protein>
    <submittedName>
        <fullName evidence="1 3">Uncharacterized protein</fullName>
    </submittedName>
</protein>
<organism evidence="3">
    <name type="scientific">Haemonchus placei</name>
    <name type="common">Barber's pole worm</name>
    <dbReference type="NCBI Taxonomy" id="6290"/>
    <lineage>
        <taxon>Eukaryota</taxon>
        <taxon>Metazoa</taxon>
        <taxon>Ecdysozoa</taxon>
        <taxon>Nematoda</taxon>
        <taxon>Chromadorea</taxon>
        <taxon>Rhabditida</taxon>
        <taxon>Rhabditina</taxon>
        <taxon>Rhabditomorpha</taxon>
        <taxon>Strongyloidea</taxon>
        <taxon>Trichostrongylidae</taxon>
        <taxon>Haemonchus</taxon>
    </lineage>
</organism>
<reference evidence="1 2" key="2">
    <citation type="submission" date="2018-11" db="EMBL/GenBank/DDBJ databases">
        <authorList>
            <consortium name="Pathogen Informatics"/>
        </authorList>
    </citation>
    <scope>NUCLEOTIDE SEQUENCE [LARGE SCALE GENOMIC DNA]</scope>
    <source>
        <strain evidence="1 2">MHpl1</strain>
    </source>
</reference>
<evidence type="ECO:0000313" key="3">
    <source>
        <dbReference type="WBParaSite" id="HPLM_0002080401-mRNA-1"/>
    </source>
</evidence>
<gene>
    <name evidence="1" type="ORF">HPLM_LOCUS20796</name>
</gene>
<sequence>MVPSAGRRAESSWCFTLGWNRIRYALACDFNHIITRARGDCHWIFREFRHRRITDHIVYLKIIPVKPLTP</sequence>
<evidence type="ECO:0000313" key="2">
    <source>
        <dbReference type="Proteomes" id="UP000268014"/>
    </source>
</evidence>
<name>A0A0N4X8W2_HAEPC</name>
<dbReference type="Proteomes" id="UP000268014">
    <property type="component" value="Unassembled WGS sequence"/>
</dbReference>
<dbReference type="AlphaFoldDB" id="A0A0N4X8W2"/>
<dbReference type="WBParaSite" id="HPLM_0002080401-mRNA-1">
    <property type="protein sequence ID" value="HPLM_0002080401-mRNA-1"/>
    <property type="gene ID" value="HPLM_0002080401"/>
</dbReference>
<evidence type="ECO:0000313" key="1">
    <source>
        <dbReference type="EMBL" id="VDO86037.1"/>
    </source>
</evidence>
<keyword evidence="2" id="KW-1185">Reference proteome</keyword>
<dbReference type="EMBL" id="UZAF01022590">
    <property type="protein sequence ID" value="VDO86037.1"/>
    <property type="molecule type" value="Genomic_DNA"/>
</dbReference>